<dbReference type="Pfam" id="PF23240">
    <property type="entry name" value="HAT_PRP39_N"/>
    <property type="match status" value="1"/>
</dbReference>
<dbReference type="Gene3D" id="1.25.40.10">
    <property type="entry name" value="Tetratricopeptide repeat domain"/>
    <property type="match status" value="2"/>
</dbReference>
<feature type="compositionally biased region" description="Basic and acidic residues" evidence="10">
    <location>
        <begin position="551"/>
        <end position="574"/>
    </location>
</feature>
<accession>R7UUN7</accession>
<evidence type="ECO:0000256" key="6">
    <source>
        <dbReference type="ARBA" id="ARBA00023242"/>
    </source>
</evidence>
<dbReference type="InterPro" id="IPR003107">
    <property type="entry name" value="HAT"/>
</dbReference>
<sequence length="624" mass="72454">MAAEDRVEPSTENQDETKAEENTELEKYWKTVRDDPSDFTGWTYLLQYVEQEGNIENGRAAFDAFLERFPYCYGYWKKYSDMEKKSDDPSRVEEVLEAGVMAIPLSIDLWVHYIQYMTSKLKKATDRESLIRRLYERALAAAGTDFRSDKLWDMFIEWERANKLYKNVTEIYDRVLSSPTQLYNQHFENFRGHVEAYHPKDILRLDEFLKLRKEVLAKKTGKEEDDEGENGSDLPPGMAPISADLSSAATHLDDTEVPLLREKIIEVREKLFKANEQEVSKRWTYEEGIRRPYFHVKPLEKNQLRNWRDYLDWEIENGSHECIVVLFERCMIACALYEEFWLKYANYMEAHDLDGVRNIFKRACSVHLKHKPSMHLAWAAFEERNGNIEAAHEILDNLDAQIPGLAVVALRKIGIERRRGNTDDLEGMYNKYVQDTQDKAVKSFFSIKYARFLTKTLGKADQATEVLQKALVSDPDNPKIHLQILDLQFQRQPLDEAMMLDIFQKAIKSKMPLENKVRFSQRRLDFLEDFGSDVTRVSEAYQEHQALLKESQAKKRKMDEAREESEPKKAKVDESSVANGSSDSTQQHTDPNAYYNQWGSYPGYGYQQGGWGGYGGGGGGYYGQ</sequence>
<dbReference type="GO" id="GO:0000243">
    <property type="term" value="C:commitment complex"/>
    <property type="evidence" value="ECO:0007669"/>
    <property type="project" value="TreeGrafter"/>
</dbReference>
<evidence type="ECO:0000256" key="7">
    <source>
        <dbReference type="ARBA" id="ARBA00038019"/>
    </source>
</evidence>
<dbReference type="Proteomes" id="UP000014760">
    <property type="component" value="Unassembled WGS sequence"/>
</dbReference>
<keyword evidence="3" id="KW-0507">mRNA processing</keyword>
<name>R7UUN7_CAPTE</name>
<dbReference type="STRING" id="283909.R7UUN7"/>
<dbReference type="HOGENOM" id="CLU_007434_2_0_1"/>
<evidence type="ECO:0000256" key="9">
    <source>
        <dbReference type="ARBA" id="ARBA00080852"/>
    </source>
</evidence>
<reference evidence="13" key="1">
    <citation type="submission" date="2012-12" db="EMBL/GenBank/DDBJ databases">
        <authorList>
            <person name="Hellsten U."/>
            <person name="Grimwood J."/>
            <person name="Chapman J.A."/>
            <person name="Shapiro H."/>
            <person name="Aerts A."/>
            <person name="Otillar R.P."/>
            <person name="Terry A.Y."/>
            <person name="Boore J.L."/>
            <person name="Simakov O."/>
            <person name="Marletaz F."/>
            <person name="Cho S.-J."/>
            <person name="Edsinger-Gonzales E."/>
            <person name="Havlak P."/>
            <person name="Kuo D.-H."/>
            <person name="Larsson T."/>
            <person name="Lv J."/>
            <person name="Arendt D."/>
            <person name="Savage R."/>
            <person name="Osoegawa K."/>
            <person name="de Jong P."/>
            <person name="Lindberg D.R."/>
            <person name="Seaver E.C."/>
            <person name="Weisblat D.A."/>
            <person name="Putnam N.H."/>
            <person name="Grigoriev I.V."/>
            <person name="Rokhsar D.S."/>
        </authorList>
    </citation>
    <scope>NUCLEOTIDE SEQUENCE</scope>
    <source>
        <strain evidence="13">I ESC-2004</strain>
    </source>
</reference>
<evidence type="ECO:0000256" key="2">
    <source>
        <dbReference type="ARBA" id="ARBA00004123"/>
    </source>
</evidence>
<dbReference type="PANTHER" id="PTHR17204">
    <property type="entry name" value="PRE-MRNA PROCESSING PROTEIN PRP39-RELATED"/>
    <property type="match status" value="1"/>
</dbReference>
<evidence type="ECO:0000256" key="8">
    <source>
        <dbReference type="ARBA" id="ARBA00067962"/>
    </source>
</evidence>
<reference evidence="11 13" key="2">
    <citation type="journal article" date="2013" name="Nature">
        <title>Insights into bilaterian evolution from three spiralian genomes.</title>
        <authorList>
            <person name="Simakov O."/>
            <person name="Marletaz F."/>
            <person name="Cho S.J."/>
            <person name="Edsinger-Gonzales E."/>
            <person name="Havlak P."/>
            <person name="Hellsten U."/>
            <person name="Kuo D.H."/>
            <person name="Larsson T."/>
            <person name="Lv J."/>
            <person name="Arendt D."/>
            <person name="Savage R."/>
            <person name="Osoegawa K."/>
            <person name="de Jong P."/>
            <person name="Grimwood J."/>
            <person name="Chapman J.A."/>
            <person name="Shapiro H."/>
            <person name="Aerts A."/>
            <person name="Otillar R.P."/>
            <person name="Terry A.Y."/>
            <person name="Boore J.L."/>
            <person name="Grigoriev I.V."/>
            <person name="Lindberg D.R."/>
            <person name="Seaver E.C."/>
            <person name="Weisblat D.A."/>
            <person name="Putnam N.H."/>
            <person name="Rokhsar D.S."/>
        </authorList>
    </citation>
    <scope>NUCLEOTIDE SEQUENCE</scope>
    <source>
        <strain evidence="11 13">I ESC-2004</strain>
    </source>
</reference>
<dbReference type="AlphaFoldDB" id="R7UUN7"/>
<dbReference type="InterPro" id="IPR011990">
    <property type="entry name" value="TPR-like_helical_dom_sf"/>
</dbReference>
<dbReference type="FunFam" id="1.25.40.10:FF:000091">
    <property type="entry name" value="Pre-mRNA-processing factor 39"/>
    <property type="match status" value="1"/>
</dbReference>
<dbReference type="FunFam" id="1.25.40.10:FF:000063">
    <property type="entry name" value="Pre-mRNA processing factor 39"/>
    <property type="match status" value="1"/>
</dbReference>
<comment type="function">
    <text evidence="1">Involved in pre-mRNA splicing.</text>
</comment>
<dbReference type="EnsemblMetazoa" id="CapteT180947">
    <property type="protein sequence ID" value="CapteP180947"/>
    <property type="gene ID" value="CapteG180947"/>
</dbReference>
<keyword evidence="5" id="KW-0508">mRNA splicing</keyword>
<dbReference type="OMA" id="IISWANL"/>
<evidence type="ECO:0000256" key="10">
    <source>
        <dbReference type="SAM" id="MobiDB-lite"/>
    </source>
</evidence>
<dbReference type="OrthoDB" id="10265668at2759"/>
<evidence type="ECO:0000313" key="12">
    <source>
        <dbReference type="EnsemblMetazoa" id="CapteP180947"/>
    </source>
</evidence>
<evidence type="ECO:0000256" key="1">
    <source>
        <dbReference type="ARBA" id="ARBA00003777"/>
    </source>
</evidence>
<comment type="subcellular location">
    <subcellularLocation>
        <location evidence="2">Nucleus</location>
    </subcellularLocation>
</comment>
<feature type="region of interest" description="Disordered" evidence="10">
    <location>
        <begin position="549"/>
        <end position="594"/>
    </location>
</feature>
<dbReference type="GO" id="GO:0030627">
    <property type="term" value="F:pre-mRNA 5'-splice site binding"/>
    <property type="evidence" value="ECO:0007669"/>
    <property type="project" value="TreeGrafter"/>
</dbReference>
<dbReference type="PANTHER" id="PTHR17204:SF5">
    <property type="entry name" value="PRE-MRNA-PROCESSING FACTOR 39"/>
    <property type="match status" value="1"/>
</dbReference>
<dbReference type="GO" id="GO:0000395">
    <property type="term" value="P:mRNA 5'-splice site recognition"/>
    <property type="evidence" value="ECO:0007669"/>
    <property type="project" value="TreeGrafter"/>
</dbReference>
<evidence type="ECO:0000256" key="5">
    <source>
        <dbReference type="ARBA" id="ARBA00023187"/>
    </source>
</evidence>
<comment type="similarity">
    <text evidence="7">Belongs to the PRP39 family.</text>
</comment>
<gene>
    <name evidence="11" type="ORF">CAPTEDRAFT_180947</name>
</gene>
<dbReference type="EMBL" id="AMQN01006997">
    <property type="status" value="NOT_ANNOTATED_CDS"/>
    <property type="molecule type" value="Genomic_DNA"/>
</dbReference>
<dbReference type="GO" id="GO:0005685">
    <property type="term" value="C:U1 snRNP"/>
    <property type="evidence" value="ECO:0007669"/>
    <property type="project" value="TreeGrafter"/>
</dbReference>
<evidence type="ECO:0000313" key="11">
    <source>
        <dbReference type="EMBL" id="ELU07632.1"/>
    </source>
</evidence>
<keyword evidence="6" id="KW-0539">Nucleus</keyword>
<feature type="region of interest" description="Disordered" evidence="10">
    <location>
        <begin position="1"/>
        <end position="24"/>
    </location>
</feature>
<dbReference type="EMBL" id="KB299712">
    <property type="protein sequence ID" value="ELU07632.1"/>
    <property type="molecule type" value="Genomic_DNA"/>
</dbReference>
<keyword evidence="4" id="KW-0677">Repeat</keyword>
<proteinExistence type="inferred from homology"/>
<protein>
    <recommendedName>
        <fullName evidence="8">Pre-mRNA-processing factor 39</fullName>
    </recommendedName>
    <alternativeName>
        <fullName evidence="9">PRP39 homolog</fullName>
    </alternativeName>
</protein>
<evidence type="ECO:0000313" key="13">
    <source>
        <dbReference type="Proteomes" id="UP000014760"/>
    </source>
</evidence>
<dbReference type="InterPro" id="IPR059164">
    <property type="entry name" value="HAT_PRP39_C"/>
</dbReference>
<dbReference type="Pfam" id="PF23241">
    <property type="entry name" value="HAT_PRP39_C"/>
    <property type="match status" value="1"/>
</dbReference>
<dbReference type="FunCoup" id="R7UUN7">
    <property type="interactions" value="1787"/>
</dbReference>
<feature type="region of interest" description="Disordered" evidence="10">
    <location>
        <begin position="219"/>
        <end position="240"/>
    </location>
</feature>
<evidence type="ECO:0000256" key="3">
    <source>
        <dbReference type="ARBA" id="ARBA00022664"/>
    </source>
</evidence>
<reference evidence="12" key="3">
    <citation type="submission" date="2015-06" db="UniProtKB">
        <authorList>
            <consortium name="EnsemblMetazoa"/>
        </authorList>
    </citation>
    <scope>IDENTIFICATION</scope>
</reference>
<organism evidence="11">
    <name type="scientific">Capitella teleta</name>
    <name type="common">Polychaete worm</name>
    <dbReference type="NCBI Taxonomy" id="283909"/>
    <lineage>
        <taxon>Eukaryota</taxon>
        <taxon>Metazoa</taxon>
        <taxon>Spiralia</taxon>
        <taxon>Lophotrochozoa</taxon>
        <taxon>Annelida</taxon>
        <taxon>Polychaeta</taxon>
        <taxon>Sedentaria</taxon>
        <taxon>Scolecida</taxon>
        <taxon>Capitellidae</taxon>
        <taxon>Capitella</taxon>
    </lineage>
</organism>
<dbReference type="SUPFAM" id="SSF48452">
    <property type="entry name" value="TPR-like"/>
    <property type="match status" value="2"/>
</dbReference>
<keyword evidence="13" id="KW-1185">Reference proteome</keyword>
<dbReference type="SMART" id="SM00386">
    <property type="entry name" value="HAT"/>
    <property type="match status" value="7"/>
</dbReference>
<feature type="compositionally biased region" description="Polar residues" evidence="10">
    <location>
        <begin position="576"/>
        <end position="590"/>
    </location>
</feature>
<evidence type="ECO:0000256" key="4">
    <source>
        <dbReference type="ARBA" id="ARBA00022737"/>
    </source>
</evidence>
<dbReference type="GO" id="GO:0071004">
    <property type="term" value="C:U2-type prespliceosome"/>
    <property type="evidence" value="ECO:0007669"/>
    <property type="project" value="TreeGrafter"/>
</dbReference>